<dbReference type="GO" id="GO:0016887">
    <property type="term" value="F:ATP hydrolysis activity"/>
    <property type="evidence" value="ECO:0007669"/>
    <property type="project" value="InterPro"/>
</dbReference>
<proteinExistence type="predicted"/>
<keyword evidence="2" id="KW-0813">Transport</keyword>
<feature type="domain" description="ABC transmembrane type-1" evidence="10">
    <location>
        <begin position="2"/>
        <end position="65"/>
    </location>
</feature>
<evidence type="ECO:0000256" key="7">
    <source>
        <dbReference type="ARBA" id="ARBA00023136"/>
    </source>
</evidence>
<evidence type="ECO:0000256" key="3">
    <source>
        <dbReference type="ARBA" id="ARBA00022692"/>
    </source>
</evidence>
<dbReference type="PANTHER" id="PTHR43394:SF1">
    <property type="entry name" value="ATP-BINDING CASSETTE SUB-FAMILY B MEMBER 10, MITOCHONDRIAL"/>
    <property type="match status" value="1"/>
</dbReference>
<evidence type="ECO:0000256" key="1">
    <source>
        <dbReference type="ARBA" id="ARBA00004448"/>
    </source>
</evidence>
<dbReference type="PANTHER" id="PTHR43394">
    <property type="entry name" value="ATP-DEPENDENT PERMEASE MDL1, MITOCHONDRIAL"/>
    <property type="match status" value="1"/>
</dbReference>
<dbReference type="InterPro" id="IPR011527">
    <property type="entry name" value="ABC1_TM_dom"/>
</dbReference>
<dbReference type="InterPro" id="IPR039421">
    <property type="entry name" value="Type_1_exporter"/>
</dbReference>
<evidence type="ECO:0000256" key="6">
    <source>
        <dbReference type="ARBA" id="ARBA00022989"/>
    </source>
</evidence>
<dbReference type="FunFam" id="3.40.50.300:FF:000403">
    <property type="entry name" value="ATP-binding cassette sub-family B member 8, mitochondrial"/>
    <property type="match status" value="1"/>
</dbReference>
<reference evidence="11" key="1">
    <citation type="submission" date="2014-12" db="EMBL/GenBank/DDBJ databases">
        <title>Insight into the proteome of Arion vulgaris.</title>
        <authorList>
            <person name="Aradska J."/>
            <person name="Bulat T."/>
            <person name="Smidak R."/>
            <person name="Sarate P."/>
            <person name="Gangsoo J."/>
            <person name="Sialana F."/>
            <person name="Bilban M."/>
            <person name="Lubec G."/>
        </authorList>
    </citation>
    <scope>NUCLEOTIDE SEQUENCE</scope>
    <source>
        <tissue evidence="11">Skin</tissue>
    </source>
</reference>
<sequence length="395" mass="43388">DGLFSLLAYGAISAVLWYGGKLVYDNSKDPTTGITPGLLTSFLLYTLQVAMGFALLSSLYGDFMQAVGASVRIFTLLDKKPDIFVPQNPLVLSSLSGEIEFKNVTFTYPSRPETKVIKGVSFTVEPGQVVALVGPSGGGKSTVFSLIERFYDPNDGTILIGGCDLKLMDVTWFRQQTAMVSQEPVLFACSIRENIAYGREATMEEVIDAAKQANAHDFVMQFEQGYDTLVGERGVRLSGGQKQRVAIARALIMDPTLLLLDEATSALDAESEHLVQEAIDRAMKGRTVIVIAHRLCTVRNANKVIVIDKGQIAETGTHSELLSRPGVYKKLVLRQLTVAEPAKDVGKLDDNILQTDDKHDQECDDELHKKNMNSAEVYTNNVSTIMKKKMTVIWI</sequence>
<dbReference type="CDD" id="cd03249">
    <property type="entry name" value="ABC_MTABC3_MDL1_MDL2"/>
    <property type="match status" value="1"/>
</dbReference>
<dbReference type="Gene3D" id="3.40.50.300">
    <property type="entry name" value="P-loop containing nucleotide triphosphate hydrolases"/>
    <property type="match status" value="1"/>
</dbReference>
<evidence type="ECO:0000256" key="8">
    <source>
        <dbReference type="SAM" id="Phobius"/>
    </source>
</evidence>
<dbReference type="EMBL" id="HACG01031331">
    <property type="protein sequence ID" value="CEK78196.1"/>
    <property type="molecule type" value="Transcribed_RNA"/>
</dbReference>
<dbReference type="AlphaFoldDB" id="A0A0B7ADS6"/>
<dbReference type="InterPro" id="IPR003593">
    <property type="entry name" value="AAA+_ATPase"/>
</dbReference>
<evidence type="ECO:0000256" key="4">
    <source>
        <dbReference type="ARBA" id="ARBA00022741"/>
    </source>
</evidence>
<evidence type="ECO:0000313" key="11">
    <source>
        <dbReference type="EMBL" id="CEK78196.1"/>
    </source>
</evidence>
<dbReference type="SUPFAM" id="SSF52540">
    <property type="entry name" value="P-loop containing nucleoside triphosphate hydrolases"/>
    <property type="match status" value="1"/>
</dbReference>
<evidence type="ECO:0000256" key="5">
    <source>
        <dbReference type="ARBA" id="ARBA00022840"/>
    </source>
</evidence>
<dbReference type="GO" id="GO:0005743">
    <property type="term" value="C:mitochondrial inner membrane"/>
    <property type="evidence" value="ECO:0007669"/>
    <property type="project" value="UniProtKB-SubCell"/>
</dbReference>
<evidence type="ECO:0000256" key="2">
    <source>
        <dbReference type="ARBA" id="ARBA00022448"/>
    </source>
</evidence>
<feature type="domain" description="ABC transporter" evidence="9">
    <location>
        <begin position="99"/>
        <end position="334"/>
    </location>
</feature>
<name>A0A0B7ADS6_9EUPU</name>
<dbReference type="InterPro" id="IPR017871">
    <property type="entry name" value="ABC_transporter-like_CS"/>
</dbReference>
<keyword evidence="5" id="KW-0067">ATP-binding</keyword>
<dbReference type="InterPro" id="IPR003439">
    <property type="entry name" value="ABC_transporter-like_ATP-bd"/>
</dbReference>
<feature type="transmembrane region" description="Helical" evidence="8">
    <location>
        <begin position="36"/>
        <end position="60"/>
    </location>
</feature>
<dbReference type="Gene3D" id="1.20.1560.10">
    <property type="entry name" value="ABC transporter type 1, transmembrane domain"/>
    <property type="match status" value="1"/>
</dbReference>
<dbReference type="GO" id="GO:0015421">
    <property type="term" value="F:ABC-type oligopeptide transporter activity"/>
    <property type="evidence" value="ECO:0007669"/>
    <property type="project" value="TreeGrafter"/>
</dbReference>
<organism evidence="11">
    <name type="scientific">Arion vulgaris</name>
    <dbReference type="NCBI Taxonomy" id="1028688"/>
    <lineage>
        <taxon>Eukaryota</taxon>
        <taxon>Metazoa</taxon>
        <taxon>Spiralia</taxon>
        <taxon>Lophotrochozoa</taxon>
        <taxon>Mollusca</taxon>
        <taxon>Gastropoda</taxon>
        <taxon>Heterobranchia</taxon>
        <taxon>Euthyneura</taxon>
        <taxon>Panpulmonata</taxon>
        <taxon>Eupulmonata</taxon>
        <taxon>Stylommatophora</taxon>
        <taxon>Helicina</taxon>
        <taxon>Arionoidea</taxon>
        <taxon>Arionidae</taxon>
        <taxon>Arion</taxon>
    </lineage>
</organism>
<dbReference type="Pfam" id="PF00005">
    <property type="entry name" value="ABC_tran"/>
    <property type="match status" value="1"/>
</dbReference>
<evidence type="ECO:0000259" key="9">
    <source>
        <dbReference type="PROSITE" id="PS50893"/>
    </source>
</evidence>
<dbReference type="PROSITE" id="PS00211">
    <property type="entry name" value="ABC_TRANSPORTER_1"/>
    <property type="match status" value="1"/>
</dbReference>
<keyword evidence="6 8" id="KW-1133">Transmembrane helix</keyword>
<dbReference type="PROSITE" id="PS50929">
    <property type="entry name" value="ABC_TM1F"/>
    <property type="match status" value="1"/>
</dbReference>
<dbReference type="GO" id="GO:0090374">
    <property type="term" value="P:oligopeptide export from mitochondrion"/>
    <property type="evidence" value="ECO:0007669"/>
    <property type="project" value="TreeGrafter"/>
</dbReference>
<protein>
    <recommendedName>
        <fullName evidence="12">ABC transporter domain-containing protein</fullName>
    </recommendedName>
</protein>
<keyword evidence="7 8" id="KW-0472">Membrane</keyword>
<accession>A0A0B7ADS6</accession>
<evidence type="ECO:0000259" key="10">
    <source>
        <dbReference type="PROSITE" id="PS50929"/>
    </source>
</evidence>
<dbReference type="PROSITE" id="PS50893">
    <property type="entry name" value="ABC_TRANSPORTER_2"/>
    <property type="match status" value="1"/>
</dbReference>
<dbReference type="InterPro" id="IPR027417">
    <property type="entry name" value="P-loop_NTPase"/>
</dbReference>
<keyword evidence="4" id="KW-0547">Nucleotide-binding</keyword>
<dbReference type="InterPro" id="IPR036640">
    <property type="entry name" value="ABC1_TM_sf"/>
</dbReference>
<gene>
    <name evidence="11" type="primary">ORF108804</name>
</gene>
<dbReference type="SMART" id="SM00382">
    <property type="entry name" value="AAA"/>
    <property type="match status" value="1"/>
</dbReference>
<keyword evidence="3 8" id="KW-0812">Transmembrane</keyword>
<feature type="non-terminal residue" evidence="11">
    <location>
        <position position="1"/>
    </location>
</feature>
<feature type="transmembrane region" description="Helical" evidence="8">
    <location>
        <begin position="6"/>
        <end position="24"/>
    </location>
</feature>
<dbReference type="SUPFAM" id="SSF90123">
    <property type="entry name" value="ABC transporter transmembrane region"/>
    <property type="match status" value="1"/>
</dbReference>
<dbReference type="GO" id="GO:0005524">
    <property type="term" value="F:ATP binding"/>
    <property type="evidence" value="ECO:0007669"/>
    <property type="project" value="UniProtKB-KW"/>
</dbReference>
<comment type="subcellular location">
    <subcellularLocation>
        <location evidence="1">Mitochondrion inner membrane</location>
        <topology evidence="1">Multi-pass membrane protein</topology>
    </subcellularLocation>
</comment>
<evidence type="ECO:0008006" key="12">
    <source>
        <dbReference type="Google" id="ProtNLM"/>
    </source>
</evidence>